<evidence type="ECO:0000256" key="1">
    <source>
        <dbReference type="ARBA" id="ARBA00004123"/>
    </source>
</evidence>
<keyword evidence="10" id="KW-0804">Transcription</keyword>
<evidence type="ECO:0000256" key="2">
    <source>
        <dbReference type="ARBA" id="ARBA00004329"/>
    </source>
</evidence>
<dbReference type="CDD" id="cd17060">
    <property type="entry name" value="Ubl_RB1CC1"/>
    <property type="match status" value="1"/>
</dbReference>
<evidence type="ECO:0000256" key="7">
    <source>
        <dbReference type="ARBA" id="ARBA00023006"/>
    </source>
</evidence>
<dbReference type="Gene3D" id="3.10.20.90">
    <property type="entry name" value="Phosphatidylinositol 3-kinase Catalytic Subunit, Chain A, domain 1"/>
    <property type="match status" value="1"/>
</dbReference>
<dbReference type="GO" id="GO:0000045">
    <property type="term" value="P:autophagosome assembly"/>
    <property type="evidence" value="ECO:0007669"/>
    <property type="project" value="InterPro"/>
</dbReference>
<evidence type="ECO:0000256" key="3">
    <source>
        <dbReference type="ARBA" id="ARBA00004371"/>
    </source>
</evidence>
<dbReference type="GO" id="GO:0019901">
    <property type="term" value="F:protein kinase binding"/>
    <property type="evidence" value="ECO:0007669"/>
    <property type="project" value="UniProtKB-ARBA"/>
</dbReference>
<dbReference type="GO" id="GO:0034045">
    <property type="term" value="C:phagophore assembly site membrane"/>
    <property type="evidence" value="ECO:0007669"/>
    <property type="project" value="TreeGrafter"/>
</dbReference>
<dbReference type="GeneTree" id="ENSGT00390000015871"/>
<dbReference type="GO" id="GO:0061709">
    <property type="term" value="P:reticulophagy"/>
    <property type="evidence" value="ECO:0007669"/>
    <property type="project" value="TreeGrafter"/>
</dbReference>
<keyword evidence="12" id="KW-0539">Nucleus</keyword>
<dbReference type="GO" id="GO:0061723">
    <property type="term" value="P:glycophagy"/>
    <property type="evidence" value="ECO:0007669"/>
    <property type="project" value="TreeGrafter"/>
</dbReference>
<evidence type="ECO:0000256" key="9">
    <source>
        <dbReference type="ARBA" id="ARBA00023054"/>
    </source>
</evidence>
<evidence type="ECO:0000256" key="16">
    <source>
        <dbReference type="ARBA" id="ARBA00080154"/>
    </source>
</evidence>
<evidence type="ECO:0000256" key="18">
    <source>
        <dbReference type="SAM" id="MobiDB-lite"/>
    </source>
</evidence>
<comment type="function">
    <text evidence="14">Involved in autophagy. Regulates early events but also late events of autophagosome formation through direct interaction with Atg16L1. Required for the formation of the autophagosome-like double-membrane structure that surrounds the Salmonella-containing vacuole (SCV) during S.typhimurium infection and subsequent xenophagy. Involved in repair of DNA damage caused by ionizing radiation, which subsequently improves cell survival by decreasing apoptosis. Inhibits PTK2/FAK1 and PTK2B/PYK2 kinase activity, affecting their downstream signaling pathways. Plays a role as a modulator of TGF-beta-signaling by restricting substrate specificity of RNF111. Functions as a DNA-binding transcription factor. Is a potent regulator of the RB1 pathway through induction of RB1 expression. Plays a crucial role in muscular differentiation. Plays an indispensable role in fetal hematopoiesis and in the regulation of neuronal homeostasis.</text>
</comment>
<organism evidence="19 20">
    <name type="scientific">Eptatretus burgeri</name>
    <name type="common">Inshore hagfish</name>
    <dbReference type="NCBI Taxonomy" id="7764"/>
    <lineage>
        <taxon>Eukaryota</taxon>
        <taxon>Metazoa</taxon>
        <taxon>Chordata</taxon>
        <taxon>Craniata</taxon>
        <taxon>Vertebrata</taxon>
        <taxon>Cyclostomata</taxon>
        <taxon>Myxini</taxon>
        <taxon>Myxiniformes</taxon>
        <taxon>Myxinidae</taxon>
        <taxon>Eptatretinae</taxon>
        <taxon>Eptatretus</taxon>
    </lineage>
</organism>
<dbReference type="PANTHER" id="PTHR13222:SF1">
    <property type="entry name" value="RB1-INDUCIBLE COILED-COIL PROTEIN 1"/>
    <property type="match status" value="1"/>
</dbReference>
<dbReference type="InterPro" id="IPR040040">
    <property type="entry name" value="ATG11"/>
</dbReference>
<dbReference type="Ensembl" id="ENSEBUT00000015529.1">
    <property type="protein sequence ID" value="ENSEBUP00000014953.1"/>
    <property type="gene ID" value="ENSEBUG00000009408.1"/>
</dbReference>
<feature type="region of interest" description="Disordered" evidence="18">
    <location>
        <begin position="1188"/>
        <end position="1216"/>
    </location>
</feature>
<evidence type="ECO:0000256" key="14">
    <source>
        <dbReference type="ARBA" id="ARBA00053494"/>
    </source>
</evidence>
<dbReference type="GO" id="GO:0005764">
    <property type="term" value="C:lysosome"/>
    <property type="evidence" value="ECO:0007669"/>
    <property type="project" value="UniProtKB-SubCell"/>
</dbReference>
<keyword evidence="6" id="KW-0597">Phosphoprotein</keyword>
<comment type="subcellular location">
    <subcellularLocation>
        <location evidence="4">Cytoplasm</location>
        <location evidence="4">Cytosol</location>
    </subcellularLocation>
    <subcellularLocation>
        <location evidence="3">Lysosome</location>
    </subcellularLocation>
    <subcellularLocation>
        <location evidence="1">Nucleus</location>
    </subcellularLocation>
    <subcellularLocation>
        <location evidence="2">Preautophagosomal structure</location>
    </subcellularLocation>
</comment>
<reference evidence="19" key="1">
    <citation type="submission" date="2025-08" db="UniProtKB">
        <authorList>
            <consortium name="Ensembl"/>
        </authorList>
    </citation>
    <scope>IDENTIFICATION</scope>
</reference>
<keyword evidence="13" id="KW-0131">Cell cycle</keyword>
<keyword evidence="8" id="KW-0805">Transcription regulation</keyword>
<dbReference type="Proteomes" id="UP000694388">
    <property type="component" value="Unplaced"/>
</dbReference>
<evidence type="ECO:0000256" key="5">
    <source>
        <dbReference type="ARBA" id="ARBA00022490"/>
    </source>
</evidence>
<dbReference type="GO" id="GO:0000422">
    <property type="term" value="P:autophagy of mitochondrion"/>
    <property type="evidence" value="ECO:0007669"/>
    <property type="project" value="TreeGrafter"/>
</dbReference>
<dbReference type="GO" id="GO:0060090">
    <property type="term" value="F:molecular adaptor activity"/>
    <property type="evidence" value="ECO:0007669"/>
    <property type="project" value="TreeGrafter"/>
</dbReference>
<evidence type="ECO:0000256" key="8">
    <source>
        <dbReference type="ARBA" id="ARBA00023015"/>
    </source>
</evidence>
<keyword evidence="7" id="KW-0072">Autophagy</keyword>
<dbReference type="GO" id="GO:0005829">
    <property type="term" value="C:cytosol"/>
    <property type="evidence" value="ECO:0007669"/>
    <property type="project" value="UniProtKB-SubCell"/>
</dbReference>
<keyword evidence="20" id="KW-1185">Reference proteome</keyword>
<evidence type="ECO:0000256" key="6">
    <source>
        <dbReference type="ARBA" id="ARBA00022553"/>
    </source>
</evidence>
<evidence type="ECO:0000256" key="4">
    <source>
        <dbReference type="ARBA" id="ARBA00004514"/>
    </source>
</evidence>
<dbReference type="GO" id="GO:0034517">
    <property type="term" value="P:ribophagy"/>
    <property type="evidence" value="ECO:0007669"/>
    <property type="project" value="TreeGrafter"/>
</dbReference>
<feature type="coiled-coil region" evidence="17">
    <location>
        <begin position="792"/>
        <end position="847"/>
    </location>
</feature>
<dbReference type="GO" id="GO:0034727">
    <property type="term" value="P:piecemeal microautophagy of the nucleus"/>
    <property type="evidence" value="ECO:0007669"/>
    <property type="project" value="TreeGrafter"/>
</dbReference>
<evidence type="ECO:0000256" key="12">
    <source>
        <dbReference type="ARBA" id="ARBA00023242"/>
    </source>
</evidence>
<dbReference type="GO" id="GO:0008285">
    <property type="term" value="P:negative regulation of cell population proliferation"/>
    <property type="evidence" value="ECO:0007669"/>
    <property type="project" value="UniProtKB-ARBA"/>
</dbReference>
<accession>A0A8C4QG26</accession>
<dbReference type="FunFam" id="3.10.20.90:FF:000049">
    <property type="entry name" value="RB1-inducible coiled-coil protein 1 isoform X1"/>
    <property type="match status" value="1"/>
</dbReference>
<sequence length="1285" mass="145936">MKLYVFLVNTGSMLTFDTELAIQSVTELKMAIQKHHRISIHHQVLVVNGGESMAPERRVCSYCAGTDTNPIFLFSKELILRDKSPAVPRVVFPAETEIENRVEETLLMPPVFHTVAMRAQLALDMQEAAEQLSEYCKNLVHDEHLQHQGWASIMANLDDCLQAYSRLLAEFSRAYRLFCKDKNTILIPLLECFTDEHRVMQHQGDDLLEQGVEGHGVLLRKTTEGVQGSSVQDVIFTDVKKSLNKLTMSGLSSQESNTRKASEAKAFSVSLLDWLNVQDRPNDVEALVKECLHTVNTLEPKMVEPFLHECQEVYSNIDKSAMKSIRGLEERLFALDQVLASCTRLLAEQRELAQGFLANQKRAENLNDPSVLPDLCVSHANQLLLMMGNHKRLCESRQTCLMAKQQLSDNLHIRFRYILIACCICILYSAGERLAMLWHLLRSLKGRLWIASEFSNAPRLYCLAVSETARRRAFSKRYTKVKVEPPPPFGHFIVNKMLRPVSSHDIVEKAEQNSELRPWGVLINPNTQFSFMHHLGVPYTRFPLLCDPLRMPRLAIHQTEVSSLSYPGPNSNEPAPQTLTVPAFNHSAVHHHLLWHHSPPGGDGGDTTHGTLFSPCEPPDLQEGTAVGMAVLEEPSCPTGPDTLQSMKIAAQGVDSLVECGSLEFVSAMNELSSVCSPGLPGLSDPQSPELMESLYTSVINAIGSRRLHDSLNEAMALRQQLSLQQQGLSGVQVACHLLRATLCKLRDQTSCQSQELMSLITSTGQTLSHVQDELQMAAVKGARENDEHLMRLQEEQSRSDLEQQLQGLRAEVELVTGQVAALQVAVVAKENEIESLSAQLSQAKVTGDEQARHVTELEEEVERNTLAASEERLSFQESHAQMKAHLEQLDAELLKRGEAALVLDRRVQELKEQNCVLQLELAAQSGEAEEQRRALDNFREEQEQRMHEEIKLLDADHQKLTQDFQQKLDLQVAETDGMRKMLMEVSEELRTCKVDLEEQYRERSTLQDILAGCRKKSEDERQQARQENETLQKEIETLSMREKELMQQLECLKDHEEDTSKREAELQMKIQGLCEAANQRQADVAQLQEDLLQQNRAKENLDQEMEKALTTVESEQRAAMILLQEEIDKEKNANEFLRGCLEKDKSAKESLTRDNDQEKREKEELKMLLHQEKSKCEDLMEKLEQVRDDREALEATASHEKGEKEHVRRELEQEQKKNNVLAYDLQQEKSDKEKLRMEFEHKQLDLQRSVIEHMKSKDAEYEEAVSMFLERQTAEGLPALPQLG</sequence>
<evidence type="ECO:0000256" key="10">
    <source>
        <dbReference type="ARBA" id="ARBA00023163"/>
    </source>
</evidence>
<evidence type="ECO:0000256" key="15">
    <source>
        <dbReference type="ARBA" id="ARBA00069790"/>
    </source>
</evidence>
<evidence type="ECO:0000313" key="20">
    <source>
        <dbReference type="Proteomes" id="UP000694388"/>
    </source>
</evidence>
<protein>
    <recommendedName>
        <fullName evidence="15">RB1-inducible coiled-coil protein 1</fullName>
    </recommendedName>
    <alternativeName>
        <fullName evidence="16">FAK family kinase-interacting protein of 200 kDa</fullName>
    </alternativeName>
</protein>
<name>A0A8C4QG26_EPTBU</name>
<evidence type="ECO:0000256" key="13">
    <source>
        <dbReference type="ARBA" id="ARBA00023306"/>
    </source>
</evidence>
<dbReference type="GO" id="GO:1990316">
    <property type="term" value="C:Atg1/ULK1 kinase complex"/>
    <property type="evidence" value="ECO:0007669"/>
    <property type="project" value="TreeGrafter"/>
</dbReference>
<keyword evidence="11" id="KW-0458">Lysosome</keyword>
<evidence type="ECO:0000256" key="17">
    <source>
        <dbReference type="SAM" id="Coils"/>
    </source>
</evidence>
<evidence type="ECO:0000256" key="11">
    <source>
        <dbReference type="ARBA" id="ARBA00023228"/>
    </source>
</evidence>
<keyword evidence="9 17" id="KW-0175">Coiled coil</keyword>
<keyword evidence="5" id="KW-0963">Cytoplasm</keyword>
<evidence type="ECO:0000313" key="19">
    <source>
        <dbReference type="Ensembl" id="ENSEBUP00000014953.1"/>
    </source>
</evidence>
<dbReference type="GO" id="GO:0031090">
    <property type="term" value="C:organelle membrane"/>
    <property type="evidence" value="ECO:0007669"/>
    <property type="project" value="UniProtKB-ARBA"/>
</dbReference>
<reference evidence="19" key="2">
    <citation type="submission" date="2025-09" db="UniProtKB">
        <authorList>
            <consortium name="Ensembl"/>
        </authorList>
    </citation>
    <scope>IDENTIFICATION</scope>
</reference>
<dbReference type="GO" id="GO:0005634">
    <property type="term" value="C:nucleus"/>
    <property type="evidence" value="ECO:0007669"/>
    <property type="project" value="UniProtKB-SubCell"/>
</dbReference>
<dbReference type="PANTHER" id="PTHR13222">
    <property type="entry name" value="RB1-INDUCIBLE COILED-COIL"/>
    <property type="match status" value="1"/>
</dbReference>
<feature type="coiled-coil region" evidence="17">
    <location>
        <begin position="1015"/>
        <end position="1056"/>
    </location>
</feature>
<proteinExistence type="predicted"/>